<dbReference type="AlphaFoldDB" id="A0A2A5RI48"/>
<name>A0A2A5RI48_9LACT</name>
<protein>
    <submittedName>
        <fullName evidence="1">Uncharacterized protein</fullName>
    </submittedName>
</protein>
<sequence length="39" mass="4724">MVQIYNFNVLKKKYRGMSSEEKKEVEGEKIKARLFFILK</sequence>
<organism evidence="1 2">
    <name type="scientific">Lactococcus fujiensis JCM 16395</name>
    <dbReference type="NCBI Taxonomy" id="1291764"/>
    <lineage>
        <taxon>Bacteria</taxon>
        <taxon>Bacillati</taxon>
        <taxon>Bacillota</taxon>
        <taxon>Bacilli</taxon>
        <taxon>Lactobacillales</taxon>
        <taxon>Streptococcaceae</taxon>
        <taxon>Lactococcus</taxon>
    </lineage>
</organism>
<accession>A0A2A5RI48</accession>
<evidence type="ECO:0000313" key="2">
    <source>
        <dbReference type="Proteomes" id="UP000218181"/>
    </source>
</evidence>
<comment type="caution">
    <text evidence="1">The sequence shown here is derived from an EMBL/GenBank/DDBJ whole genome shotgun (WGS) entry which is preliminary data.</text>
</comment>
<proteinExistence type="predicted"/>
<dbReference type="EMBL" id="JXJU01000027">
    <property type="protein sequence ID" value="PCR98730.1"/>
    <property type="molecule type" value="Genomic_DNA"/>
</dbReference>
<reference evidence="1 2" key="1">
    <citation type="submission" date="2014-12" db="EMBL/GenBank/DDBJ databases">
        <title>Draft genome sequences of 10 type strains of Lactococcus.</title>
        <authorList>
            <person name="Sun Z."/>
            <person name="Zhong Z."/>
            <person name="Liu W."/>
            <person name="Zhang W."/>
            <person name="Zhang H."/>
        </authorList>
    </citation>
    <scope>NUCLEOTIDE SEQUENCE [LARGE SCALE GENOMIC DNA]</scope>
    <source>
        <strain evidence="1 2">JCM 16395</strain>
    </source>
</reference>
<gene>
    <name evidence="1" type="ORF">RT41_GL000937</name>
</gene>
<dbReference type="Proteomes" id="UP000218181">
    <property type="component" value="Unassembled WGS sequence"/>
</dbReference>
<keyword evidence="2" id="KW-1185">Reference proteome</keyword>
<evidence type="ECO:0000313" key="1">
    <source>
        <dbReference type="EMBL" id="PCR98730.1"/>
    </source>
</evidence>